<dbReference type="EnsemblMetazoa" id="CLYHEMT003135.1">
    <property type="protein sequence ID" value="CLYHEMP003135.1"/>
    <property type="gene ID" value="CLYHEMG003135"/>
</dbReference>
<dbReference type="Gene3D" id="1.25.40.20">
    <property type="entry name" value="Ankyrin repeat-containing domain"/>
    <property type="match status" value="1"/>
</dbReference>
<dbReference type="SUPFAM" id="SSF48403">
    <property type="entry name" value="Ankyrin repeat"/>
    <property type="match status" value="1"/>
</dbReference>
<dbReference type="GeneID" id="136814311"/>
<name>A0A7M5TXD9_9CNID</name>
<reference evidence="1" key="1">
    <citation type="submission" date="2021-01" db="UniProtKB">
        <authorList>
            <consortium name="EnsemblMetazoa"/>
        </authorList>
    </citation>
    <scope>IDENTIFICATION</scope>
</reference>
<keyword evidence="2" id="KW-1185">Reference proteome</keyword>
<accession>A0A7M5TXD9</accession>
<sequence length="214" mass="25701">MGGRNSTEKNSTDPGEEWRKKRRKEKFYCFIFKEQEWWFSDVFGLLREKRYAEFEEIVKHEKEVINNLTYENKYEPTMLIHAIEYTKENPHYYPEGYDHSIVEYLSNHEHCDINIPDSVSQTPFYFATVSGNLPAVKSLLARDRSVLNKTTFMRSPLHLAVRHKELVEFFLQQPDLDVDIRDYHRKTPDQIEGIDKDIKKMIQDYRKKSKENKQ</sequence>
<evidence type="ECO:0000313" key="1">
    <source>
        <dbReference type="EnsemblMetazoa" id="CLYHEMP003135.1"/>
    </source>
</evidence>
<organism evidence="1 2">
    <name type="scientific">Clytia hemisphaerica</name>
    <dbReference type="NCBI Taxonomy" id="252671"/>
    <lineage>
        <taxon>Eukaryota</taxon>
        <taxon>Metazoa</taxon>
        <taxon>Cnidaria</taxon>
        <taxon>Hydrozoa</taxon>
        <taxon>Hydroidolina</taxon>
        <taxon>Leptothecata</taxon>
        <taxon>Obeliida</taxon>
        <taxon>Clytiidae</taxon>
        <taxon>Clytia</taxon>
    </lineage>
</organism>
<dbReference type="SMART" id="SM00248">
    <property type="entry name" value="ANK"/>
    <property type="match status" value="3"/>
</dbReference>
<dbReference type="Pfam" id="PF12796">
    <property type="entry name" value="Ank_2"/>
    <property type="match status" value="1"/>
</dbReference>
<dbReference type="OrthoDB" id="5314041at2759"/>
<dbReference type="RefSeq" id="XP_066926938.1">
    <property type="nucleotide sequence ID" value="XM_067070837.1"/>
</dbReference>
<protein>
    <submittedName>
        <fullName evidence="1">Uncharacterized protein</fullName>
    </submittedName>
</protein>
<evidence type="ECO:0000313" key="2">
    <source>
        <dbReference type="Proteomes" id="UP000594262"/>
    </source>
</evidence>
<dbReference type="Proteomes" id="UP000594262">
    <property type="component" value="Unplaced"/>
</dbReference>
<proteinExistence type="predicted"/>
<dbReference type="InterPro" id="IPR036770">
    <property type="entry name" value="Ankyrin_rpt-contain_sf"/>
</dbReference>
<dbReference type="AlphaFoldDB" id="A0A7M5TXD9"/>
<dbReference type="InterPro" id="IPR002110">
    <property type="entry name" value="Ankyrin_rpt"/>
</dbReference>